<dbReference type="SUPFAM" id="SSF51069">
    <property type="entry name" value="Carbonic anhydrase"/>
    <property type="match status" value="1"/>
</dbReference>
<sequence>MPFVIFNLLYLTILPSTIVSTWNYGELGPDVWSDQYPLCIGHSQSPIDIKTACTIYQSFIPFHFSEDYNNSYDFTVVNNGHTILTKYSGNILPSLTVTGGGLNGTFEFLNFHLHWGENYKSGSEHQVNSEKYAGEIHFVYINPQTYQLAVLGIFMHSNRDIHTDHQRKRRDYSNTKKNTLDEWETFFSIAGTLQQADMSVILSLNLAILMGTNLNDFWRYRGSLTVPPCTEDIIWTVFKTPIVFTENELNIFRKKLFFHDYRNPQPLYNRTVYRNFVNEELLSAVDYNCCLKSIPNGANTRNIALLSKITLLFILVH</sequence>
<dbReference type="Gene3D" id="3.10.200.10">
    <property type="entry name" value="Alpha carbonic anhydrase"/>
    <property type="match status" value="1"/>
</dbReference>
<gene>
    <name evidence="11" type="ORF">BJG266_LOCUS14180</name>
    <name evidence="10" type="ORF">QVE165_LOCUS13053</name>
    <name evidence="12" type="ORF">QVE165_LOCUS19799</name>
</gene>
<dbReference type="Proteomes" id="UP000663832">
    <property type="component" value="Unassembled WGS sequence"/>
</dbReference>
<comment type="caution">
    <text evidence="12">The sequence shown here is derived from an EMBL/GenBank/DDBJ whole genome shotgun (WGS) entry which is preliminary data.</text>
</comment>
<evidence type="ECO:0000256" key="1">
    <source>
        <dbReference type="ARBA" id="ARBA00002904"/>
    </source>
</evidence>
<evidence type="ECO:0000256" key="2">
    <source>
        <dbReference type="ARBA" id="ARBA00010718"/>
    </source>
</evidence>
<dbReference type="EC" id="4.2.1.1" evidence="3 8"/>
<dbReference type="AlphaFoldDB" id="A0A814NFT5"/>
<dbReference type="Proteomes" id="UP000663877">
    <property type="component" value="Unassembled WGS sequence"/>
</dbReference>
<evidence type="ECO:0000313" key="11">
    <source>
        <dbReference type="EMBL" id="CAF0968069.1"/>
    </source>
</evidence>
<keyword evidence="5 8" id="KW-0862">Zinc</keyword>
<dbReference type="PROSITE" id="PS51144">
    <property type="entry name" value="ALPHA_CA_2"/>
    <property type="match status" value="1"/>
</dbReference>
<evidence type="ECO:0000313" key="10">
    <source>
        <dbReference type="EMBL" id="CAF0965538.1"/>
    </source>
</evidence>
<evidence type="ECO:0000313" key="12">
    <source>
        <dbReference type="EMBL" id="CAF1091666.1"/>
    </source>
</evidence>
<protein>
    <recommendedName>
        <fullName evidence="3 8">Carbonic anhydrase</fullName>
        <ecNumber evidence="3 8">4.2.1.1</ecNumber>
    </recommendedName>
</protein>
<dbReference type="SMART" id="SM01057">
    <property type="entry name" value="Carb_anhydrase"/>
    <property type="match status" value="1"/>
</dbReference>
<evidence type="ECO:0000256" key="5">
    <source>
        <dbReference type="ARBA" id="ARBA00022833"/>
    </source>
</evidence>
<keyword evidence="13" id="KW-1185">Reference proteome</keyword>
<dbReference type="OrthoDB" id="429145at2759"/>
<keyword evidence="6 8" id="KW-0456">Lyase</keyword>
<reference evidence="12" key="1">
    <citation type="submission" date="2021-02" db="EMBL/GenBank/DDBJ databases">
        <authorList>
            <person name="Nowell W R."/>
        </authorList>
    </citation>
    <scope>NUCLEOTIDE SEQUENCE</scope>
</reference>
<comment type="cofactor">
    <cofactor evidence="8">
        <name>Zn(2+)</name>
        <dbReference type="ChEBI" id="CHEBI:29105"/>
    </cofactor>
</comment>
<name>A0A814NFT5_9BILA</name>
<feature type="domain" description="Alpha-carbonic anhydrase" evidence="9">
    <location>
        <begin position="20"/>
        <end position="276"/>
    </location>
</feature>
<comment type="function">
    <text evidence="1 8">Reversible hydration of carbon dioxide.</text>
</comment>
<feature type="signal peptide" evidence="8">
    <location>
        <begin position="1"/>
        <end position="20"/>
    </location>
</feature>
<dbReference type="InterPro" id="IPR001148">
    <property type="entry name" value="CA_dom"/>
</dbReference>
<dbReference type="Pfam" id="PF00194">
    <property type="entry name" value="Carb_anhydrase"/>
    <property type="match status" value="1"/>
</dbReference>
<dbReference type="EMBL" id="CAJNOM010000122">
    <property type="protein sequence ID" value="CAF1091666.1"/>
    <property type="molecule type" value="Genomic_DNA"/>
</dbReference>
<dbReference type="InterPro" id="IPR018338">
    <property type="entry name" value="Carbonic_anhydrase_a-class_CS"/>
</dbReference>
<feature type="chain" id="PRO_5035953090" description="Carbonic anhydrase" evidence="8">
    <location>
        <begin position="21"/>
        <end position="317"/>
    </location>
</feature>
<dbReference type="EMBL" id="CAJNOM010000066">
    <property type="protein sequence ID" value="CAF0965538.1"/>
    <property type="molecule type" value="Genomic_DNA"/>
</dbReference>
<evidence type="ECO:0000313" key="13">
    <source>
        <dbReference type="Proteomes" id="UP000663832"/>
    </source>
</evidence>
<dbReference type="PANTHER" id="PTHR18952:SF265">
    <property type="entry name" value="CARBONIC ANHYDRASE"/>
    <property type="match status" value="1"/>
</dbReference>
<evidence type="ECO:0000256" key="6">
    <source>
        <dbReference type="ARBA" id="ARBA00023239"/>
    </source>
</evidence>
<evidence type="ECO:0000256" key="4">
    <source>
        <dbReference type="ARBA" id="ARBA00022723"/>
    </source>
</evidence>
<dbReference type="CDD" id="cd00326">
    <property type="entry name" value="alpha_CA"/>
    <property type="match status" value="1"/>
</dbReference>
<dbReference type="InterPro" id="IPR036398">
    <property type="entry name" value="CA_dom_sf"/>
</dbReference>
<evidence type="ECO:0000259" key="9">
    <source>
        <dbReference type="PROSITE" id="PS51144"/>
    </source>
</evidence>
<evidence type="ECO:0000256" key="7">
    <source>
        <dbReference type="ARBA" id="ARBA00048348"/>
    </source>
</evidence>
<dbReference type="InterPro" id="IPR023561">
    <property type="entry name" value="Carbonic_anhydrase_a-class"/>
</dbReference>
<dbReference type="GO" id="GO:0004089">
    <property type="term" value="F:carbonate dehydratase activity"/>
    <property type="evidence" value="ECO:0007669"/>
    <property type="project" value="UniProtKB-UniRule"/>
</dbReference>
<proteinExistence type="inferred from homology"/>
<keyword evidence="8" id="KW-0732">Signal</keyword>
<dbReference type="EMBL" id="CAJNOI010000059">
    <property type="protein sequence ID" value="CAF0968069.1"/>
    <property type="molecule type" value="Genomic_DNA"/>
</dbReference>
<dbReference type="PANTHER" id="PTHR18952">
    <property type="entry name" value="CARBONIC ANHYDRASE"/>
    <property type="match status" value="1"/>
</dbReference>
<dbReference type="GO" id="GO:0005886">
    <property type="term" value="C:plasma membrane"/>
    <property type="evidence" value="ECO:0007669"/>
    <property type="project" value="TreeGrafter"/>
</dbReference>
<accession>A0A814NFT5</accession>
<evidence type="ECO:0000256" key="3">
    <source>
        <dbReference type="ARBA" id="ARBA00012925"/>
    </source>
</evidence>
<dbReference type="GO" id="GO:0008270">
    <property type="term" value="F:zinc ion binding"/>
    <property type="evidence" value="ECO:0007669"/>
    <property type="project" value="UniProtKB-UniRule"/>
</dbReference>
<organism evidence="12 13">
    <name type="scientific">Adineta steineri</name>
    <dbReference type="NCBI Taxonomy" id="433720"/>
    <lineage>
        <taxon>Eukaryota</taxon>
        <taxon>Metazoa</taxon>
        <taxon>Spiralia</taxon>
        <taxon>Gnathifera</taxon>
        <taxon>Rotifera</taxon>
        <taxon>Eurotatoria</taxon>
        <taxon>Bdelloidea</taxon>
        <taxon>Adinetida</taxon>
        <taxon>Adinetidae</taxon>
        <taxon>Adineta</taxon>
    </lineage>
</organism>
<keyword evidence="4 8" id="KW-0479">Metal-binding</keyword>
<comment type="similarity">
    <text evidence="2 8">Belongs to the alpha-carbonic anhydrase family.</text>
</comment>
<evidence type="ECO:0000256" key="8">
    <source>
        <dbReference type="RuleBase" id="RU367011"/>
    </source>
</evidence>
<comment type="catalytic activity">
    <reaction evidence="7 8">
        <text>hydrogencarbonate + H(+) = CO2 + H2O</text>
        <dbReference type="Rhea" id="RHEA:10748"/>
        <dbReference type="ChEBI" id="CHEBI:15377"/>
        <dbReference type="ChEBI" id="CHEBI:15378"/>
        <dbReference type="ChEBI" id="CHEBI:16526"/>
        <dbReference type="ChEBI" id="CHEBI:17544"/>
        <dbReference type="EC" id="4.2.1.1"/>
    </reaction>
</comment>
<dbReference type="PROSITE" id="PS00162">
    <property type="entry name" value="ALPHA_CA_1"/>
    <property type="match status" value="1"/>
</dbReference>